<evidence type="ECO:0000313" key="7">
    <source>
        <dbReference type="EMBL" id="PZO33227.1"/>
    </source>
</evidence>
<evidence type="ECO:0000256" key="2">
    <source>
        <dbReference type="ARBA" id="ARBA00022692"/>
    </source>
</evidence>
<feature type="transmembrane region" description="Helical" evidence="5">
    <location>
        <begin position="29"/>
        <end position="48"/>
    </location>
</feature>
<protein>
    <submittedName>
        <fullName evidence="7">Protein tyrosine phosphatase</fullName>
    </submittedName>
</protein>
<feature type="non-terminal residue" evidence="7">
    <location>
        <position position="347"/>
    </location>
</feature>
<dbReference type="AlphaFoldDB" id="A0A2W4VP38"/>
<dbReference type="Pfam" id="PF00664">
    <property type="entry name" value="ABC_membrane"/>
    <property type="match status" value="1"/>
</dbReference>
<comment type="subcellular location">
    <subcellularLocation>
        <location evidence="1">Cell membrane</location>
        <topology evidence="1">Multi-pass membrane protein</topology>
    </subcellularLocation>
</comment>
<evidence type="ECO:0000256" key="5">
    <source>
        <dbReference type="SAM" id="Phobius"/>
    </source>
</evidence>
<organism evidence="7 8">
    <name type="scientific">Shackletoniella antarctica</name>
    <dbReference type="NCBI Taxonomy" id="268115"/>
    <lineage>
        <taxon>Bacteria</taxon>
        <taxon>Bacillati</taxon>
        <taxon>Cyanobacteriota</taxon>
        <taxon>Cyanophyceae</taxon>
        <taxon>Oculatellales</taxon>
        <taxon>Oculatellaceae</taxon>
        <taxon>Shackletoniella</taxon>
    </lineage>
</organism>
<keyword evidence="4 5" id="KW-0472">Membrane</keyword>
<dbReference type="PROSITE" id="PS50929">
    <property type="entry name" value="ABC_TM1F"/>
    <property type="match status" value="1"/>
</dbReference>
<dbReference type="InterPro" id="IPR036640">
    <property type="entry name" value="ABC1_TM_sf"/>
</dbReference>
<dbReference type="GO" id="GO:0005524">
    <property type="term" value="F:ATP binding"/>
    <property type="evidence" value="ECO:0007669"/>
    <property type="project" value="InterPro"/>
</dbReference>
<dbReference type="SUPFAM" id="SSF90123">
    <property type="entry name" value="ABC transporter transmembrane region"/>
    <property type="match status" value="1"/>
</dbReference>
<sequence length="347" mass="38262">MNRSASLSKAVPGLWQFGRYFWPIIRPQWLLLTVSGLALVADVGLRVLEPWPMKVIFDYVLVPARSDDAARPAPLADWDPALLLVMAVVTIVALTSLRALATYWNTVSLAIASGRVMTQVRNHLYRHLQRLSLGYHNQARSGDLIVRVSGDASRMQEVLITAALPLVSSLLTLVAMVLVMLWLDWRLALLSTVTLPLFWLAATRFSQRIRSASRQQRQQEGAVAATAAESLAAIKLVQALSLENAFAAVFAEQNHRSLSDVVETKRLAAHLERTVDVVIAMGTALVLWFGARLVIQDALSPGDVLVFLSYLKNAFKPVQNFAKYTGRLAKAAASGERILNVMETEPE</sequence>
<feature type="domain" description="ABC transmembrane type-1" evidence="6">
    <location>
        <begin position="34"/>
        <end position="330"/>
    </location>
</feature>
<dbReference type="PANTHER" id="PTHR24221:SF468">
    <property type="entry name" value="ABC TRANSPORTER"/>
    <property type="match status" value="1"/>
</dbReference>
<evidence type="ECO:0000259" key="6">
    <source>
        <dbReference type="PROSITE" id="PS50929"/>
    </source>
</evidence>
<dbReference type="InterPro" id="IPR039421">
    <property type="entry name" value="Type_1_exporter"/>
</dbReference>
<comment type="caution">
    <text evidence="7">The sequence shown here is derived from an EMBL/GenBank/DDBJ whole genome shotgun (WGS) entry which is preliminary data.</text>
</comment>
<evidence type="ECO:0000313" key="8">
    <source>
        <dbReference type="Proteomes" id="UP000249081"/>
    </source>
</evidence>
<feature type="transmembrane region" description="Helical" evidence="5">
    <location>
        <begin position="81"/>
        <end position="101"/>
    </location>
</feature>
<proteinExistence type="predicted"/>
<evidence type="ECO:0000256" key="3">
    <source>
        <dbReference type="ARBA" id="ARBA00022989"/>
    </source>
</evidence>
<keyword evidence="3 5" id="KW-1133">Transmembrane helix</keyword>
<reference evidence="8" key="1">
    <citation type="submission" date="2018-04" db="EMBL/GenBank/DDBJ databases">
        <authorList>
            <person name="Cornet L."/>
        </authorList>
    </citation>
    <scope>NUCLEOTIDE SEQUENCE [LARGE SCALE GENOMIC DNA]</scope>
</reference>
<gene>
    <name evidence="7" type="ORF">DCF17_22250</name>
</gene>
<dbReference type="GO" id="GO:0005886">
    <property type="term" value="C:plasma membrane"/>
    <property type="evidence" value="ECO:0007669"/>
    <property type="project" value="UniProtKB-SubCell"/>
</dbReference>
<feature type="transmembrane region" description="Helical" evidence="5">
    <location>
        <begin position="187"/>
        <end position="205"/>
    </location>
</feature>
<feature type="transmembrane region" description="Helical" evidence="5">
    <location>
        <begin position="158"/>
        <end position="181"/>
    </location>
</feature>
<accession>A0A2W4VP38</accession>
<dbReference type="EMBL" id="QBMN01000267">
    <property type="protein sequence ID" value="PZO33227.1"/>
    <property type="molecule type" value="Genomic_DNA"/>
</dbReference>
<dbReference type="PANTHER" id="PTHR24221">
    <property type="entry name" value="ATP-BINDING CASSETTE SUB-FAMILY B"/>
    <property type="match status" value="1"/>
</dbReference>
<evidence type="ECO:0000256" key="4">
    <source>
        <dbReference type="ARBA" id="ARBA00023136"/>
    </source>
</evidence>
<dbReference type="GO" id="GO:0140359">
    <property type="term" value="F:ABC-type transporter activity"/>
    <property type="evidence" value="ECO:0007669"/>
    <property type="project" value="InterPro"/>
</dbReference>
<name>A0A2W4VP38_9CYAN</name>
<dbReference type="Proteomes" id="UP000249081">
    <property type="component" value="Unassembled WGS sequence"/>
</dbReference>
<dbReference type="InterPro" id="IPR011527">
    <property type="entry name" value="ABC1_TM_dom"/>
</dbReference>
<reference evidence="7 8" key="2">
    <citation type="submission" date="2018-06" db="EMBL/GenBank/DDBJ databases">
        <title>Metagenomic assembly of (sub)arctic Cyanobacteria and their associated microbiome from non-axenic cultures.</title>
        <authorList>
            <person name="Baurain D."/>
        </authorList>
    </citation>
    <scope>NUCLEOTIDE SEQUENCE [LARGE SCALE GENOMIC DNA]</scope>
    <source>
        <strain evidence="7">ULC041bin1</strain>
    </source>
</reference>
<dbReference type="CDD" id="cd18564">
    <property type="entry name" value="ABC_6TM_exporter_like"/>
    <property type="match status" value="1"/>
</dbReference>
<dbReference type="GO" id="GO:0034040">
    <property type="term" value="F:ATPase-coupled lipid transmembrane transporter activity"/>
    <property type="evidence" value="ECO:0007669"/>
    <property type="project" value="TreeGrafter"/>
</dbReference>
<keyword evidence="2 5" id="KW-0812">Transmembrane</keyword>
<feature type="transmembrane region" description="Helical" evidence="5">
    <location>
        <begin position="275"/>
        <end position="295"/>
    </location>
</feature>
<evidence type="ECO:0000256" key="1">
    <source>
        <dbReference type="ARBA" id="ARBA00004651"/>
    </source>
</evidence>
<dbReference type="Gene3D" id="1.20.1560.10">
    <property type="entry name" value="ABC transporter type 1, transmembrane domain"/>
    <property type="match status" value="1"/>
</dbReference>